<dbReference type="GO" id="GO:0072686">
    <property type="term" value="C:mitotic spindle"/>
    <property type="evidence" value="ECO:0007669"/>
    <property type="project" value="TreeGrafter"/>
</dbReference>
<evidence type="ECO:0000259" key="3">
    <source>
        <dbReference type="Pfam" id="PF12539"/>
    </source>
</evidence>
<dbReference type="CDD" id="cd23787">
    <property type="entry name" value="RWD_CSM1"/>
    <property type="match status" value="1"/>
</dbReference>
<dbReference type="GO" id="GO:0033551">
    <property type="term" value="C:monopolin complex"/>
    <property type="evidence" value="ECO:0007669"/>
    <property type="project" value="InterPro"/>
</dbReference>
<dbReference type="InterPro" id="IPR040349">
    <property type="entry name" value="Csm1/Pcs1"/>
</dbReference>
<dbReference type="GO" id="GO:0045144">
    <property type="term" value="P:meiotic sister chromatid segregation"/>
    <property type="evidence" value="ECO:0007669"/>
    <property type="project" value="TreeGrafter"/>
</dbReference>
<dbReference type="PANTHER" id="PTHR28006">
    <property type="entry name" value="MONOPOLIN COMPLEX SUBUNIT CSM1"/>
    <property type="match status" value="1"/>
</dbReference>
<feature type="domain" description="Monopolin complex subunit Csm1/Pcs1 C-terminal" evidence="3">
    <location>
        <begin position="419"/>
        <end position="510"/>
    </location>
</feature>
<feature type="compositionally biased region" description="Basic residues" evidence="2">
    <location>
        <begin position="134"/>
        <end position="145"/>
    </location>
</feature>
<feature type="compositionally biased region" description="Acidic residues" evidence="2">
    <location>
        <begin position="198"/>
        <end position="214"/>
    </location>
</feature>
<gene>
    <name evidence="4" type="ORF">PRK78_004811</name>
</gene>
<feature type="region of interest" description="Disordered" evidence="2">
    <location>
        <begin position="382"/>
        <end position="408"/>
    </location>
</feature>
<proteinExistence type="predicted"/>
<feature type="coiled-coil region" evidence="1">
    <location>
        <begin position="354"/>
        <end position="381"/>
    </location>
</feature>
<feature type="compositionally biased region" description="Low complexity" evidence="2">
    <location>
        <begin position="392"/>
        <end position="404"/>
    </location>
</feature>
<dbReference type="AlphaFoldDB" id="A0AAF0DID0"/>
<dbReference type="GO" id="GO:0051315">
    <property type="term" value="P:attachment of mitotic spindle microtubules to kinetochore"/>
    <property type="evidence" value="ECO:0007669"/>
    <property type="project" value="TreeGrafter"/>
</dbReference>
<organism evidence="4 5">
    <name type="scientific">Emydomyces testavorans</name>
    <dbReference type="NCBI Taxonomy" id="2070801"/>
    <lineage>
        <taxon>Eukaryota</taxon>
        <taxon>Fungi</taxon>
        <taxon>Dikarya</taxon>
        <taxon>Ascomycota</taxon>
        <taxon>Pezizomycotina</taxon>
        <taxon>Eurotiomycetes</taxon>
        <taxon>Eurotiomycetidae</taxon>
        <taxon>Onygenales</taxon>
        <taxon>Nannizziopsiaceae</taxon>
        <taxon>Emydomyces</taxon>
    </lineage>
</organism>
<feature type="region of interest" description="Disordered" evidence="2">
    <location>
        <begin position="1"/>
        <end position="260"/>
    </location>
</feature>
<accession>A0AAF0DID0</accession>
<feature type="compositionally biased region" description="Basic and acidic residues" evidence="2">
    <location>
        <begin position="94"/>
        <end position="113"/>
    </location>
</feature>
<dbReference type="InterPro" id="IPR038608">
    <property type="entry name" value="Csm1/Pcs1_C_sf"/>
</dbReference>
<dbReference type="Pfam" id="PF12539">
    <property type="entry name" value="Csm1"/>
    <property type="match status" value="1"/>
</dbReference>
<dbReference type="InterPro" id="IPR020981">
    <property type="entry name" value="Csm1/Pcs1_C"/>
</dbReference>
<evidence type="ECO:0000256" key="2">
    <source>
        <dbReference type="SAM" id="MobiDB-lite"/>
    </source>
</evidence>
<evidence type="ECO:0000256" key="1">
    <source>
        <dbReference type="SAM" id="Coils"/>
    </source>
</evidence>
<keyword evidence="5" id="KW-1185">Reference proteome</keyword>
<dbReference type="Gene3D" id="3.90.1150.80">
    <property type="match status" value="1"/>
</dbReference>
<dbReference type="GO" id="GO:1990644">
    <property type="term" value="F:microtubule site clamp"/>
    <property type="evidence" value="ECO:0007669"/>
    <property type="project" value="TreeGrafter"/>
</dbReference>
<name>A0AAF0DID0_9EURO</name>
<dbReference type="GO" id="GO:0034506">
    <property type="term" value="C:chromosome, centromeric core domain"/>
    <property type="evidence" value="ECO:0007669"/>
    <property type="project" value="TreeGrafter"/>
</dbReference>
<keyword evidence="1" id="KW-0175">Coiled coil</keyword>
<dbReference type="PANTHER" id="PTHR28006:SF1">
    <property type="entry name" value="MONOPOLIN COMPLEX SUBUNIT CSM1"/>
    <property type="match status" value="1"/>
</dbReference>
<protein>
    <recommendedName>
        <fullName evidence="3">Monopolin complex subunit Csm1/Pcs1 C-terminal domain-containing protein</fullName>
    </recommendedName>
</protein>
<feature type="compositionally biased region" description="Basic residues" evidence="2">
    <location>
        <begin position="74"/>
        <end position="83"/>
    </location>
</feature>
<dbReference type="EMBL" id="CP120629">
    <property type="protein sequence ID" value="WEW59341.1"/>
    <property type="molecule type" value="Genomic_DNA"/>
</dbReference>
<feature type="compositionally biased region" description="Basic and acidic residues" evidence="2">
    <location>
        <begin position="146"/>
        <end position="157"/>
    </location>
</feature>
<feature type="compositionally biased region" description="Polar residues" evidence="2">
    <location>
        <begin position="245"/>
        <end position="259"/>
    </location>
</feature>
<feature type="coiled-coil region" evidence="1">
    <location>
        <begin position="269"/>
        <end position="311"/>
    </location>
</feature>
<dbReference type="Proteomes" id="UP001219355">
    <property type="component" value="Chromosome 3"/>
</dbReference>
<dbReference type="GO" id="GO:0005730">
    <property type="term" value="C:nucleolus"/>
    <property type="evidence" value="ECO:0007669"/>
    <property type="project" value="TreeGrafter"/>
</dbReference>
<reference evidence="4" key="1">
    <citation type="submission" date="2023-03" db="EMBL/GenBank/DDBJ databases">
        <title>Emydomyces testavorans Genome Sequence.</title>
        <authorList>
            <person name="Hoyer L."/>
        </authorList>
    </citation>
    <scope>NUCLEOTIDE SEQUENCE</scope>
    <source>
        <strain evidence="4">16-2883</strain>
    </source>
</reference>
<evidence type="ECO:0000313" key="5">
    <source>
        <dbReference type="Proteomes" id="UP001219355"/>
    </source>
</evidence>
<sequence length="531" mass="58290">MPKRKAVSKPSGLMNGAADDDGFLSGADNTTVEDADTAPPPAKRSRGRPKVTAPKATKAKTITRKPRSTVVVGPKRRGAKAGQRKSIENAKTADVSEAHIFRENDRSDERDDHELSEDELESPGITAPPLQPKHAIKVGARRGRKREPEMTAVKDGEFEYTPTVTRRDKPATSSSQRGKPSAAAQRKPAPEEQLVVEHEDEGALGDTDGTELSEDGGRKSSHSISSHIDKLLKALAARPPPTTPNQKQKTGSRPDTGNAANEVMLRRKLGETTKKLESMEAKYRRLREVGIVEANANSEKLRKQCETLTATSNALITSLKKELAAQTDLANESQTLKNRLFERDEEVSILKMQVGRMTSDLSNAQNEIKALQSKLTVARNATTNAEQPKVPGSAGKGASSSRGAMTANAESAQPLQIAQLKEDLYSDLTGLIIRDVKRRDVDYLYDCIQTGFNGTLHFKLAVADDTDNKVTTDLEAAEFQYMPLLDDNRDRKLIEILPDYLAVDITFSRQHASKFYSRVVDTLTKRRADDK</sequence>
<evidence type="ECO:0000313" key="4">
    <source>
        <dbReference type="EMBL" id="WEW59341.1"/>
    </source>
</evidence>
<feature type="compositionally biased region" description="Basic residues" evidence="2">
    <location>
        <begin position="57"/>
        <end position="67"/>
    </location>
</feature>
<dbReference type="FunFam" id="3.90.1150.80:FF:000001">
    <property type="entry name" value="Chromosome segregation protein (Pcs1)"/>
    <property type="match status" value="1"/>
</dbReference>